<sequence>MKLQIATDIANTETVFSIADAVHDVIDILEVGTPVITKEGLTPVYHVKQRYPNLCVLADTKIVDGEAIECEDACKAHADIVM</sequence>
<dbReference type="PANTHER" id="PTHR35039">
    <property type="entry name" value="3-KETO-L-GULONATE-6-PHOSPHATE DECARBOXYLASE SGBH-RELATED"/>
    <property type="match status" value="1"/>
</dbReference>
<evidence type="ECO:0000313" key="4">
    <source>
        <dbReference type="Proteomes" id="UP000030008"/>
    </source>
</evidence>
<dbReference type="RefSeq" id="WP_044903906.1">
    <property type="nucleotide sequence ID" value="NZ_JQIF01000013.1"/>
</dbReference>
<name>A0A099IAE3_CLOIN</name>
<dbReference type="GO" id="GO:0006207">
    <property type="term" value="P:'de novo' pyrimidine nucleobase biosynthetic process"/>
    <property type="evidence" value="ECO:0007669"/>
    <property type="project" value="InterPro"/>
</dbReference>
<evidence type="ECO:0000256" key="1">
    <source>
        <dbReference type="ARBA" id="ARBA00023239"/>
    </source>
</evidence>
<gene>
    <name evidence="3" type="ORF">CIAN88_02450</name>
</gene>
<feature type="domain" description="Orotidine 5'-phosphate decarboxylase" evidence="2">
    <location>
        <begin position="1"/>
        <end position="81"/>
    </location>
</feature>
<keyword evidence="1" id="KW-0456">Lyase</keyword>
<protein>
    <recommendedName>
        <fullName evidence="2">Orotidine 5'-phosphate decarboxylase domain-containing protein</fullName>
    </recommendedName>
</protein>
<dbReference type="PANTHER" id="PTHR35039:SF3">
    <property type="entry name" value="3-KETO-L-GULONATE-6-PHOSPHATE DECARBOXYLASE SGBH-RELATED"/>
    <property type="match status" value="1"/>
</dbReference>
<dbReference type="InterPro" id="IPR013785">
    <property type="entry name" value="Aldolase_TIM"/>
</dbReference>
<proteinExistence type="predicted"/>
<dbReference type="EMBL" id="JQIF01000013">
    <property type="protein sequence ID" value="KGJ54650.1"/>
    <property type="molecule type" value="Genomic_DNA"/>
</dbReference>
<dbReference type="Pfam" id="PF00215">
    <property type="entry name" value="OMPdecase"/>
    <property type="match status" value="1"/>
</dbReference>
<dbReference type="InterPro" id="IPR011060">
    <property type="entry name" value="RibuloseP-bd_barrel"/>
</dbReference>
<comment type="caution">
    <text evidence="3">The sequence shown here is derived from an EMBL/GenBank/DDBJ whole genome shotgun (WGS) entry which is preliminary data.</text>
</comment>
<organism evidence="3 4">
    <name type="scientific">Clostridium innocuum</name>
    <dbReference type="NCBI Taxonomy" id="1522"/>
    <lineage>
        <taxon>Bacteria</taxon>
        <taxon>Bacillati</taxon>
        <taxon>Bacillota</taxon>
        <taxon>Clostridia</taxon>
        <taxon>Eubacteriales</taxon>
        <taxon>Clostridiaceae</taxon>
        <taxon>Clostridium</taxon>
    </lineage>
</organism>
<dbReference type="GO" id="GO:0004590">
    <property type="term" value="F:orotidine-5'-phosphate decarboxylase activity"/>
    <property type="evidence" value="ECO:0007669"/>
    <property type="project" value="InterPro"/>
</dbReference>
<evidence type="ECO:0000313" key="3">
    <source>
        <dbReference type="EMBL" id="KGJ54650.1"/>
    </source>
</evidence>
<dbReference type="GO" id="GO:0019854">
    <property type="term" value="P:L-ascorbic acid catabolic process"/>
    <property type="evidence" value="ECO:0007669"/>
    <property type="project" value="TreeGrafter"/>
</dbReference>
<reference evidence="3 4" key="1">
    <citation type="submission" date="2014-08" db="EMBL/GenBank/DDBJ databases">
        <title>Clostridium innocuum, an unnegligible vancomycin-resistant pathogen causing extra-intestinal infections.</title>
        <authorList>
            <person name="Feng Y."/>
            <person name="Chiu C.-H."/>
        </authorList>
    </citation>
    <scope>NUCLEOTIDE SEQUENCE [LARGE SCALE GENOMIC DNA]</scope>
    <source>
        <strain evidence="3 4">AN88</strain>
    </source>
</reference>
<dbReference type="SUPFAM" id="SSF51366">
    <property type="entry name" value="Ribulose-phoshate binding barrel"/>
    <property type="match status" value="1"/>
</dbReference>
<dbReference type="Gene3D" id="3.20.20.70">
    <property type="entry name" value="Aldolase class I"/>
    <property type="match status" value="1"/>
</dbReference>
<dbReference type="GO" id="GO:0033982">
    <property type="term" value="F:3-dehydro-L-gulonate-6-phosphate decarboxylase activity"/>
    <property type="evidence" value="ECO:0007669"/>
    <property type="project" value="TreeGrafter"/>
</dbReference>
<accession>A0A099IAE3</accession>
<dbReference type="Proteomes" id="UP000030008">
    <property type="component" value="Unassembled WGS sequence"/>
</dbReference>
<evidence type="ECO:0000259" key="2">
    <source>
        <dbReference type="Pfam" id="PF00215"/>
    </source>
</evidence>
<dbReference type="InterPro" id="IPR001754">
    <property type="entry name" value="OMPdeCOase_dom"/>
</dbReference>
<dbReference type="AlphaFoldDB" id="A0A099IAE3"/>